<dbReference type="Gene3D" id="2.60.200.20">
    <property type="match status" value="1"/>
</dbReference>
<dbReference type="SUPFAM" id="SSF49879">
    <property type="entry name" value="SMAD/FHA domain"/>
    <property type="match status" value="1"/>
</dbReference>
<dbReference type="SMART" id="SM00240">
    <property type="entry name" value="FHA"/>
    <property type="match status" value="1"/>
</dbReference>
<dbReference type="PROSITE" id="PS50006">
    <property type="entry name" value="FHA_DOMAIN"/>
    <property type="match status" value="1"/>
</dbReference>
<evidence type="ECO:0000259" key="1">
    <source>
        <dbReference type="PROSITE" id="PS50006"/>
    </source>
</evidence>
<evidence type="ECO:0000313" key="3">
    <source>
        <dbReference type="Proteomes" id="UP001446871"/>
    </source>
</evidence>
<organism evidence="2 3">
    <name type="scientific">Apiospora saccharicola</name>
    <dbReference type="NCBI Taxonomy" id="335842"/>
    <lineage>
        <taxon>Eukaryota</taxon>
        <taxon>Fungi</taxon>
        <taxon>Dikarya</taxon>
        <taxon>Ascomycota</taxon>
        <taxon>Pezizomycotina</taxon>
        <taxon>Sordariomycetes</taxon>
        <taxon>Xylariomycetidae</taxon>
        <taxon>Amphisphaeriales</taxon>
        <taxon>Apiosporaceae</taxon>
        <taxon>Apiospora</taxon>
    </lineage>
</organism>
<dbReference type="EMBL" id="JAQQWM010000007">
    <property type="protein sequence ID" value="KAK8057458.1"/>
    <property type="molecule type" value="Genomic_DNA"/>
</dbReference>
<feature type="domain" description="FHA" evidence="1">
    <location>
        <begin position="56"/>
        <end position="114"/>
    </location>
</feature>
<gene>
    <name evidence="2" type="ORF">PG996_011395</name>
</gene>
<accession>A0ABR1UEY1</accession>
<sequence>MAEDQSIVNDTTPWNTISSPDIVCFLVPRSSAARQSPAHAIALRLSSRLRDPLKGFKFGRHPDRCDIPFVGTKSLDRDPMVSLEHFRIFLDEATGVPVLQDHSAYGTLVDGEHLIPVGDGGPLSASAEQRSGRKTLEEGSVIELKLSPLRSVLSFSVRFPLRRTKEEAEFYESNLRAYHKRLAMLAAEKKKFEAAAISKRVLSASRQHQESWALLSNS</sequence>
<dbReference type="Proteomes" id="UP001446871">
    <property type="component" value="Unassembled WGS sequence"/>
</dbReference>
<dbReference type="InterPro" id="IPR008984">
    <property type="entry name" value="SMAD_FHA_dom_sf"/>
</dbReference>
<comment type="caution">
    <text evidence="2">The sequence shown here is derived from an EMBL/GenBank/DDBJ whole genome shotgun (WGS) entry which is preliminary data.</text>
</comment>
<name>A0ABR1UEY1_9PEZI</name>
<evidence type="ECO:0000313" key="2">
    <source>
        <dbReference type="EMBL" id="KAK8057458.1"/>
    </source>
</evidence>
<keyword evidence="3" id="KW-1185">Reference proteome</keyword>
<proteinExistence type="predicted"/>
<protein>
    <recommendedName>
        <fullName evidence="1">FHA domain-containing protein</fullName>
    </recommendedName>
</protein>
<dbReference type="InterPro" id="IPR000253">
    <property type="entry name" value="FHA_dom"/>
</dbReference>
<dbReference type="Pfam" id="PF00498">
    <property type="entry name" value="FHA"/>
    <property type="match status" value="1"/>
</dbReference>
<reference evidence="2 3" key="1">
    <citation type="submission" date="2023-01" db="EMBL/GenBank/DDBJ databases">
        <title>Analysis of 21 Apiospora genomes using comparative genomics revels a genus with tremendous synthesis potential of carbohydrate active enzymes and secondary metabolites.</title>
        <authorList>
            <person name="Sorensen T."/>
        </authorList>
    </citation>
    <scope>NUCLEOTIDE SEQUENCE [LARGE SCALE GENOMIC DNA]</scope>
    <source>
        <strain evidence="2 3">CBS 83171</strain>
    </source>
</reference>